<evidence type="ECO:0000313" key="3">
    <source>
        <dbReference type="Proteomes" id="UP000663864"/>
    </source>
</evidence>
<evidence type="ECO:0000256" key="1">
    <source>
        <dbReference type="SAM" id="Phobius"/>
    </source>
</evidence>
<accession>A0A815VVQ3</accession>
<feature type="transmembrane region" description="Helical" evidence="1">
    <location>
        <begin position="6"/>
        <end position="25"/>
    </location>
</feature>
<dbReference type="EMBL" id="CAJNOT010011369">
    <property type="protein sequence ID" value="CAF1533893.1"/>
    <property type="molecule type" value="Genomic_DNA"/>
</dbReference>
<protein>
    <submittedName>
        <fullName evidence="2">Uncharacterized protein</fullName>
    </submittedName>
</protein>
<keyword evidence="1" id="KW-0472">Membrane</keyword>
<evidence type="ECO:0000313" key="2">
    <source>
        <dbReference type="EMBL" id="CAF1533893.1"/>
    </source>
</evidence>
<gene>
    <name evidence="2" type="ORF">ZHD862_LOCUS38836</name>
</gene>
<feature type="non-terminal residue" evidence="2">
    <location>
        <position position="1"/>
    </location>
</feature>
<dbReference type="AlphaFoldDB" id="A0A815VVQ3"/>
<comment type="caution">
    <text evidence="2">The sequence shown here is derived from an EMBL/GenBank/DDBJ whole genome shotgun (WGS) entry which is preliminary data.</text>
</comment>
<reference evidence="2" key="1">
    <citation type="submission" date="2021-02" db="EMBL/GenBank/DDBJ databases">
        <authorList>
            <person name="Nowell W R."/>
        </authorList>
    </citation>
    <scope>NUCLEOTIDE SEQUENCE</scope>
</reference>
<proteinExistence type="predicted"/>
<dbReference type="Proteomes" id="UP000663864">
    <property type="component" value="Unassembled WGS sequence"/>
</dbReference>
<organism evidence="2 3">
    <name type="scientific">Rotaria sordida</name>
    <dbReference type="NCBI Taxonomy" id="392033"/>
    <lineage>
        <taxon>Eukaryota</taxon>
        <taxon>Metazoa</taxon>
        <taxon>Spiralia</taxon>
        <taxon>Gnathifera</taxon>
        <taxon>Rotifera</taxon>
        <taxon>Eurotatoria</taxon>
        <taxon>Bdelloidea</taxon>
        <taxon>Philodinida</taxon>
        <taxon>Philodinidae</taxon>
        <taxon>Rotaria</taxon>
    </lineage>
</organism>
<sequence length="35" mass="4040">MCFKKIFQFYFVHLCVISVNILIRLGGPPIQSTIL</sequence>
<keyword evidence="1" id="KW-0812">Transmembrane</keyword>
<keyword evidence="1" id="KW-1133">Transmembrane helix</keyword>
<name>A0A815VVQ3_9BILA</name>